<accession>A0A915Q1L3</accession>
<evidence type="ECO:0000256" key="5">
    <source>
        <dbReference type="SAM" id="MobiDB-lite"/>
    </source>
</evidence>
<dbReference type="PROSITE" id="PS00484">
    <property type="entry name" value="THYROGLOBULIN_1_1"/>
    <property type="match status" value="1"/>
</dbReference>
<dbReference type="CDD" id="cd00109">
    <property type="entry name" value="Kunitz-type"/>
    <property type="match status" value="7"/>
</dbReference>
<feature type="signal peptide" evidence="6">
    <location>
        <begin position="1"/>
        <end position="25"/>
    </location>
</feature>
<dbReference type="Gene3D" id="4.10.410.10">
    <property type="entry name" value="Pancreatic trypsin inhibitor Kunitz domain"/>
    <property type="match status" value="10"/>
</dbReference>
<dbReference type="InterPro" id="IPR050098">
    <property type="entry name" value="TFPI/VKTCI-like"/>
</dbReference>
<dbReference type="Pfam" id="PF00086">
    <property type="entry name" value="Thyroglobulin_1"/>
    <property type="match status" value="1"/>
</dbReference>
<dbReference type="Pfam" id="PF00014">
    <property type="entry name" value="Kunitz_BPTI"/>
    <property type="match status" value="10"/>
</dbReference>
<dbReference type="PANTHER" id="PTHR10083:SF374">
    <property type="entry name" value="BPTI_KUNITZ INHIBITOR DOMAIN-CONTAINING PROTEIN"/>
    <property type="match status" value="1"/>
</dbReference>
<keyword evidence="9" id="KW-1185">Reference proteome</keyword>
<dbReference type="SMART" id="SM00131">
    <property type="entry name" value="KU"/>
    <property type="match status" value="10"/>
</dbReference>
<dbReference type="InterPro" id="IPR020901">
    <property type="entry name" value="Prtase_inh_Kunz-CS"/>
</dbReference>
<dbReference type="SUPFAM" id="SSF57610">
    <property type="entry name" value="Thyroglobulin type-1 domain"/>
    <property type="match status" value="1"/>
</dbReference>
<feature type="compositionally biased region" description="Low complexity" evidence="5">
    <location>
        <begin position="619"/>
        <end position="635"/>
    </location>
</feature>
<dbReference type="PRINTS" id="PR00759">
    <property type="entry name" value="BASICPTASE"/>
</dbReference>
<name>A0A915Q1L3_9BILA</name>
<feature type="domain" description="BPTI/Kunitz inhibitor" evidence="7">
    <location>
        <begin position="2229"/>
        <end position="2271"/>
    </location>
</feature>
<feature type="domain" description="BPTI/Kunitz inhibitor" evidence="7">
    <location>
        <begin position="2165"/>
        <end position="2215"/>
    </location>
</feature>
<evidence type="ECO:0000256" key="3">
    <source>
        <dbReference type="ARBA" id="ARBA00023157"/>
    </source>
</evidence>
<dbReference type="InterPro" id="IPR028150">
    <property type="entry name" value="Lustrin_cystein"/>
</dbReference>
<feature type="disulfide bond" evidence="4">
    <location>
        <begin position="189"/>
        <end position="196"/>
    </location>
</feature>
<feature type="compositionally biased region" description="Polar residues" evidence="5">
    <location>
        <begin position="102"/>
        <end position="114"/>
    </location>
</feature>
<feature type="domain" description="BPTI/Kunitz inhibitor" evidence="7">
    <location>
        <begin position="2970"/>
        <end position="3027"/>
    </location>
</feature>
<evidence type="ECO:0000256" key="4">
    <source>
        <dbReference type="PROSITE-ProRule" id="PRU00500"/>
    </source>
</evidence>
<dbReference type="FunFam" id="4.10.410.10:FF:000020">
    <property type="entry name" value="Collagen, type VI, alpha 3"/>
    <property type="match status" value="3"/>
</dbReference>
<evidence type="ECO:0000259" key="7">
    <source>
        <dbReference type="PROSITE" id="PS50279"/>
    </source>
</evidence>
<feature type="domain" description="BPTI/Kunitz inhibitor" evidence="7">
    <location>
        <begin position="2593"/>
        <end position="2643"/>
    </location>
</feature>
<protein>
    <submittedName>
        <fullName evidence="10">Uncharacterized protein</fullName>
    </submittedName>
</protein>
<dbReference type="PROSITE" id="PS00280">
    <property type="entry name" value="BPTI_KUNITZ_1"/>
    <property type="match status" value="6"/>
</dbReference>
<dbReference type="WBParaSite" id="sdigi.contig582.g9102.t1">
    <property type="protein sequence ID" value="sdigi.contig582.g9102.t1"/>
    <property type="gene ID" value="sdigi.contig582.g9102"/>
</dbReference>
<feature type="compositionally biased region" description="Polar residues" evidence="5">
    <location>
        <begin position="2733"/>
        <end position="2742"/>
    </location>
</feature>
<dbReference type="InterPro" id="IPR006150">
    <property type="entry name" value="Cys_repeat_1"/>
</dbReference>
<evidence type="ECO:0000256" key="2">
    <source>
        <dbReference type="ARBA" id="ARBA00022900"/>
    </source>
</evidence>
<feature type="compositionally biased region" description="Low complexity" evidence="5">
    <location>
        <begin position="890"/>
        <end position="911"/>
    </location>
</feature>
<feature type="region of interest" description="Disordered" evidence="5">
    <location>
        <begin position="102"/>
        <end position="126"/>
    </location>
</feature>
<dbReference type="SUPFAM" id="SSF57362">
    <property type="entry name" value="BPTI-like"/>
    <property type="match status" value="10"/>
</dbReference>
<keyword evidence="6" id="KW-0732">Signal</keyword>
<feature type="domain" description="BPTI/Kunitz inhibitor" evidence="7">
    <location>
        <begin position="944"/>
        <end position="994"/>
    </location>
</feature>
<feature type="domain" description="BPTI/Kunitz inhibitor" evidence="7">
    <location>
        <begin position="350"/>
        <end position="400"/>
    </location>
</feature>
<evidence type="ECO:0000313" key="9">
    <source>
        <dbReference type="Proteomes" id="UP000887581"/>
    </source>
</evidence>
<dbReference type="InterPro" id="IPR036880">
    <property type="entry name" value="Kunitz_BPTI_sf"/>
</dbReference>
<feature type="domain" description="Thyroglobulin type-1" evidence="8">
    <location>
        <begin position="155"/>
        <end position="219"/>
    </location>
</feature>
<feature type="domain" description="BPTI/Kunitz inhibitor" evidence="7">
    <location>
        <begin position="233"/>
        <end position="283"/>
    </location>
</feature>
<feature type="compositionally biased region" description="Polar residues" evidence="5">
    <location>
        <begin position="2337"/>
        <end position="2348"/>
    </location>
</feature>
<evidence type="ECO:0000256" key="1">
    <source>
        <dbReference type="ARBA" id="ARBA00022690"/>
    </source>
</evidence>
<feature type="compositionally biased region" description="Low complexity" evidence="5">
    <location>
        <begin position="1505"/>
        <end position="1537"/>
    </location>
</feature>
<feature type="region of interest" description="Disordered" evidence="5">
    <location>
        <begin position="2111"/>
        <end position="2135"/>
    </location>
</feature>
<keyword evidence="1" id="KW-0646">Protease inhibitor</keyword>
<dbReference type="InterPro" id="IPR000716">
    <property type="entry name" value="Thyroglobulin_1"/>
</dbReference>
<dbReference type="Proteomes" id="UP000887581">
    <property type="component" value="Unplaced"/>
</dbReference>
<dbReference type="GO" id="GO:0005615">
    <property type="term" value="C:extracellular space"/>
    <property type="evidence" value="ECO:0007669"/>
    <property type="project" value="TreeGrafter"/>
</dbReference>
<feature type="region of interest" description="Disordered" evidence="5">
    <location>
        <begin position="2722"/>
        <end position="2742"/>
    </location>
</feature>
<feature type="domain" description="BPTI/Kunitz inhibitor" evidence="7">
    <location>
        <begin position="664"/>
        <end position="714"/>
    </location>
</feature>
<dbReference type="PROSITE" id="PS51162">
    <property type="entry name" value="THYROGLOBULIN_1_2"/>
    <property type="match status" value="1"/>
</dbReference>
<dbReference type="Gene3D" id="4.10.800.10">
    <property type="entry name" value="Thyroglobulin type-1"/>
    <property type="match status" value="1"/>
</dbReference>
<evidence type="ECO:0000313" key="10">
    <source>
        <dbReference type="WBParaSite" id="sdigi.contig582.g9102.t1"/>
    </source>
</evidence>
<reference evidence="10" key="1">
    <citation type="submission" date="2022-11" db="UniProtKB">
        <authorList>
            <consortium name="WormBaseParasite"/>
        </authorList>
    </citation>
    <scope>IDENTIFICATION</scope>
</reference>
<keyword evidence="3 4" id="KW-1015">Disulfide bond</keyword>
<feature type="region of interest" description="Disordered" evidence="5">
    <location>
        <begin position="1275"/>
        <end position="1301"/>
    </location>
</feature>
<feature type="compositionally biased region" description="Polar residues" evidence="5">
    <location>
        <begin position="1275"/>
        <end position="1291"/>
    </location>
</feature>
<feature type="compositionally biased region" description="Basic and acidic residues" evidence="5">
    <location>
        <begin position="1292"/>
        <end position="1301"/>
    </location>
</feature>
<feature type="region of interest" description="Disordered" evidence="5">
    <location>
        <begin position="561"/>
        <end position="636"/>
    </location>
</feature>
<dbReference type="InterPro" id="IPR002223">
    <property type="entry name" value="Kunitz_BPTI"/>
</dbReference>
<dbReference type="PROSITE" id="PS50279">
    <property type="entry name" value="BPTI_KUNITZ_2"/>
    <property type="match status" value="10"/>
</dbReference>
<feature type="compositionally biased region" description="Low complexity" evidence="5">
    <location>
        <begin position="578"/>
        <end position="589"/>
    </location>
</feature>
<keyword evidence="2" id="KW-0722">Serine protease inhibitor</keyword>
<proteinExistence type="predicted"/>
<feature type="chain" id="PRO_5037724305" evidence="6">
    <location>
        <begin position="26"/>
        <end position="3051"/>
    </location>
</feature>
<dbReference type="Pfam" id="PF14625">
    <property type="entry name" value="Lustrin_cystein"/>
    <property type="match status" value="4"/>
</dbReference>
<feature type="compositionally biased region" description="Polar residues" evidence="5">
    <location>
        <begin position="463"/>
        <end position="472"/>
    </location>
</feature>
<feature type="region of interest" description="Disordered" evidence="5">
    <location>
        <begin position="448"/>
        <end position="472"/>
    </location>
</feature>
<feature type="compositionally biased region" description="Polar residues" evidence="5">
    <location>
        <begin position="596"/>
        <end position="611"/>
    </location>
</feature>
<feature type="domain" description="BPTI/Kunitz inhibitor" evidence="7">
    <location>
        <begin position="791"/>
        <end position="841"/>
    </location>
</feature>
<feature type="region of interest" description="Disordered" evidence="5">
    <location>
        <begin position="888"/>
        <end position="912"/>
    </location>
</feature>
<dbReference type="SMART" id="SM00211">
    <property type="entry name" value="TY"/>
    <property type="match status" value="1"/>
</dbReference>
<feature type="region of interest" description="Disordered" evidence="5">
    <location>
        <begin position="2310"/>
        <end position="2366"/>
    </location>
</feature>
<feature type="region of interest" description="Disordered" evidence="5">
    <location>
        <begin position="1229"/>
        <end position="1257"/>
    </location>
</feature>
<sequence>MKTSLGQVALAVLCCTIAITIQTDGVNPCKRQPFRGRCPSVKSKGPTRSQFVLRYYLRDNECVSYPFGHCADDENEPMLYRYKEECEKACLKKLLGSGPTDTNDIVLGQSTGPSSDRDTSQKISTKLESSSVSDVASLSQRTVLLAQKITPHKLLTECERRRQASQSGLIRSKFIPVCTSDGSFRALQCETEGNHCFCVDHNGIKIPNSSSNNTTKPDCKKIIKAEKPSTHECSTSVDPGPCTAAIGRWYYEEKEQQCILFEYSGCGGNGNNYPTEAECEKHCKIKPTNKEMRCKNGLEPLRNDNGQLVNCDRNPCPNGYLCFAAQLGSACCPISLSNKTTATDSVTDICKLPKERGPCDRYELRFYYNSRLGECKYFFFGGCEGNANNFERAEECERICRNGMKIDSVPIVSPPQLITLGPQMRKLNKEFADVKKIAEDNELVQFSDTATSTADGNNKDDISGTTGKNTSNATISKTTLEVEQTNRHSTTTTVTTAVEDLSTSVSTATIVTDQNKQQQLLQKIDSDDHKKMKQKGTKILSALDSKSLAKVAIALESENIPATPNDFNHSDNESNRNSPKSSSDQQSLSNEEQIRTETITDVINHATSITRSEGRSAVELRSSSTSSRPLTSRVPLPGATTQLISTTTIEAIAAAPTENTDDRCMQRRDRGSCVGQFIRWHWDSERHTCQVFTYSGCGGNGNNFRNREDCFATCHHPPKQVLPLMDNVCEHSIHPGDCKGTFQRFAFDSTIGDCRPFTYSGCGGNGNNFGSSLECRNKCIKHRLKLPTDVCQHPIEVGECAGVFPRFAYDLVTNECRPFTYGGCGGNGNNFGSMAECKTKCVREQSVASTCPPVDKSLCMEPCILFSNRRGCQECTCPVAQPDVENGLVEPVSHSTPPETSSSETSTLEAEQSIKNEIEGTQQFTLSSARTSQGNPVTALGEKCSQPMDAGPCKNFIERWFFDSNSGLCEPFQYGGCAGNRNHFFSRHECEIHCARFFNGRTGRRRIAAYQSASHAQHNTLTWPQSVETLNEHEHEEISDNEEEPRQNLVDGFSNGVPSFTNSSRDENFWKHTVKSDSGHRVEGAIKPGGMLSRVMTSAESNDLHFSTAFPNQYINNVTTRNFPQGSIIEQHQQYSRSSPSLHNEDSISDIGLPQTTTNNGKQILVASSAQQRGVFRHQVDDKWRPIFSSPPDDGLQSEMSALSESEIIPAQGSNRWNDIRLFSVNEAEEADTETESIHRNIPVSVSPSAKNPEDLNRGHKQFKVQKTDFPQKFQQRNKLPQQTPPTQKISQQDERLSKHDNTEDITLQTSDIFDSQIARKMLTDLAIVQNSQESSNAQITAFSQPEISQSQKVLTDGLGNKLRIEEKGVEKIMTNTALISDSASDNSVNHKFLPHKDDGSSVPEEMVQSVNSKLRRLGAENEIYMKVNKASELWKEPNQIPKKFADNFIHNHRKPAEVSSKFPDIHMLHKEQTRTDIAPTQISRDSVLRHRVRIINQGSVFQAPSSDTFSLPTTSSPSTTLPNSSSASSVSSSTSLKPSSGSSLLLIASSTTASFQTSPHSITISSMNKFHHNTSSQIFHSSTMNKTETFTGKLINASNAQFLLNKNRFKKQGARSTHLQHATSSEDIAPSVDQKFSRNSALMHTNSASSIENEVSVALSNSNGPIRSAHSNDMIVTQERSNLPQMTQAVEWDLDSDEYRIIDRIDTTPQTIPSHDSLTSTTTSISTSSAATSKQSAIEVNASSLVAIPITLSAPLSVLPSVFSTTSTSTPLPTTISSTTNVTSTISEMTTKSVVTASQTAVPNSTIVSSKVFASSFSPVPKIRSEPLPPGKSWLYDGLQSIVSSQSLSKEQSQQAELSDKKLSSGSFNSVRTSELATATENIMNTQSLHVATLEPEEKVSIFTNGSTMSVKQIATMVQESQKPIKGSDENRFFSADSSIFLNTAGGQQQHHRTGISHEHDKSSVLSIFKKQLVKNSTKETAKEKTEGRTGTLELLSKNGMLMDIFGSESVESATLQFASSQATSEVPSFASESTTHPNLLPHKDNRIGTVGNHSSHPLKHQLQQSFMENFNEFTRQKFTTAHDIQMAQSTSSWMTIKQDEIDEEAGNQTTVLPHDPHQTEKVESETSNQEDISDSTIRFTTTPHALHDASSLQKLEVEQDERCVLPPDAGNCRDYILRWFYNSQTGNCEQFSYGSCGGNSNNFPDRNICEAKCSQGDSIKSQFPERCTYKKNEGHGNGYNVKWYFNMRNLRCEQMVYQGEGGNANQFETLALDSKILRMDSTTAKWNSHSSEIDPTTVLQPDFTKAQEREDHQRQAVPTINTREILTDQHHKHGITSQHGTTTNSEKVQKTDSGQEQHLLSSSVPQRSRVLITDISNQNTVPATPVIQISHNIDSRTSEIVTAQELEPELSSLTSHISQNGTYGTIERKVSGAKTFASTVLNGTGKATVDLSNIFEDIGHAPSCPNGFKPMQHSDGRPVMCLPGRNQCSSNSLCYFNGVDFFCCPNAEDPYDEHVFGGYGGEEVKRGYKSAKKMPINGNELIVRKLRLRRQAKILSNNTLVNKPARIDSRATKYSVARATNISDGHVHDVCIQEVDTGKCTEAHLRYFYDYRVGTCRLFYYSGCGGNENNFATEGECQQKCKNGKIYIENPPPGSCPYGEPPLGDNAPVICGKERESFECPKGYYCRMGPPNVCCLEKFLPALEKILLAKKTQKNVRFAPQQPNGYAPDYQPQSFQDESKATNSPLLIVPPDICPDGSDALLDESTQKPLKCGSGFDGQSLCPVGYYCSIDSERDGRLCCQLEIMGVKIPPPPKVPPYFGLRPSNPGEIIPRGSLPSDYHPRKHQGIGMVPAVAQYGETYPLNPSLGNSKLAENVKLTSNSYTSGKEVAEYSESHLPPESNIQDAYYGRMMLKPRGKNLRSQALYNALGNVASPEAETNEVQIDVGEVKDPFESSEYTQKATSDRSICLLKPNEGRTCREDESPPRTNLQYFYSNRDKRCKLYFYRGCGGSQNRFDTKRHCELTCSVTVDVNIFCFPFSSFVTVSMVFK</sequence>
<dbReference type="SMART" id="SM00289">
    <property type="entry name" value="WR1"/>
    <property type="match status" value="4"/>
</dbReference>
<feature type="compositionally biased region" description="Basic and acidic residues" evidence="5">
    <location>
        <begin position="2116"/>
        <end position="2126"/>
    </location>
</feature>
<organism evidence="9 10">
    <name type="scientific">Setaria digitata</name>
    <dbReference type="NCBI Taxonomy" id="48799"/>
    <lineage>
        <taxon>Eukaryota</taxon>
        <taxon>Metazoa</taxon>
        <taxon>Ecdysozoa</taxon>
        <taxon>Nematoda</taxon>
        <taxon>Chromadorea</taxon>
        <taxon>Rhabditida</taxon>
        <taxon>Spirurina</taxon>
        <taxon>Spiruromorpha</taxon>
        <taxon>Filarioidea</taxon>
        <taxon>Setariidae</taxon>
        <taxon>Setaria</taxon>
    </lineage>
</organism>
<feature type="domain" description="BPTI/Kunitz inhibitor" evidence="7">
    <location>
        <begin position="729"/>
        <end position="779"/>
    </location>
</feature>
<dbReference type="PANTHER" id="PTHR10083">
    <property type="entry name" value="KUNITZ-TYPE PROTEASE INHIBITOR-RELATED"/>
    <property type="match status" value="1"/>
</dbReference>
<dbReference type="InterPro" id="IPR036857">
    <property type="entry name" value="Thyroglobulin_1_sf"/>
</dbReference>
<dbReference type="CDD" id="cd00191">
    <property type="entry name" value="TY"/>
    <property type="match status" value="1"/>
</dbReference>
<comment type="caution">
    <text evidence="4">Lacks conserved residue(s) required for the propagation of feature annotation.</text>
</comment>
<evidence type="ECO:0000259" key="8">
    <source>
        <dbReference type="PROSITE" id="PS51162"/>
    </source>
</evidence>
<feature type="region of interest" description="Disordered" evidence="5">
    <location>
        <begin position="1504"/>
        <end position="1537"/>
    </location>
</feature>
<evidence type="ECO:0000256" key="6">
    <source>
        <dbReference type="SAM" id="SignalP"/>
    </source>
</evidence>
<dbReference type="GO" id="GO:0004867">
    <property type="term" value="F:serine-type endopeptidase inhibitor activity"/>
    <property type="evidence" value="ECO:0007669"/>
    <property type="project" value="UniProtKB-KW"/>
</dbReference>